<keyword evidence="2" id="KW-0479">Metal-binding</keyword>
<gene>
    <name evidence="8" type="ORF">SAMN04488542_102222</name>
</gene>
<keyword evidence="9" id="KW-1185">Reference proteome</keyword>
<dbReference type="SUPFAM" id="SSF109604">
    <property type="entry name" value="HD-domain/PDEase-like"/>
    <property type="match status" value="1"/>
</dbReference>
<dbReference type="Gene3D" id="1.10.3210.10">
    <property type="entry name" value="Hypothetical protein af1432"/>
    <property type="match status" value="1"/>
</dbReference>
<dbReference type="STRING" id="670482.SAMN04488542_102222"/>
<dbReference type="Proteomes" id="UP000198972">
    <property type="component" value="Unassembled WGS sequence"/>
</dbReference>
<evidence type="ECO:0000313" key="9">
    <source>
        <dbReference type="Proteomes" id="UP000198972"/>
    </source>
</evidence>
<dbReference type="InterPro" id="IPR051094">
    <property type="entry name" value="Diverse_Catalytic_Enzymes"/>
</dbReference>
<dbReference type="SMART" id="SM00471">
    <property type="entry name" value="HDc"/>
    <property type="match status" value="1"/>
</dbReference>
<dbReference type="EMBL" id="FNBG01000002">
    <property type="protein sequence ID" value="SDE81207.1"/>
    <property type="molecule type" value="Genomic_DNA"/>
</dbReference>
<dbReference type="PROSITE" id="PS51831">
    <property type="entry name" value="HD"/>
    <property type="match status" value="1"/>
</dbReference>
<dbReference type="EC" id="3.6.1.41" evidence="1"/>
<name>A0A1G7FZB9_9BACL</name>
<evidence type="ECO:0000256" key="2">
    <source>
        <dbReference type="ARBA" id="ARBA00022723"/>
    </source>
</evidence>
<sequence>MVYSREELLDIVAAQMPAKRWEHVKGVMETSVILATRFGGDPVKADLAALLHDLAKFWPIEKQEAVMIDNGLNPELLEYDKQLLHAEVGAFIAKRDYGVADEEILDAVRYHTSGRVGMTKLDKIVCLADYIEPGRSFPGVDTIRELAEHHLEEALIAGFDSTITFLLEKRKQIFPTTVLSRNDLIRQLGRDVKHIKMIN</sequence>
<dbReference type="InterPro" id="IPR003607">
    <property type="entry name" value="HD/PDEase_dom"/>
</dbReference>
<protein>
    <recommendedName>
        <fullName evidence="1">bis(5'-nucleosyl)-tetraphosphatase (symmetrical)</fullName>
        <ecNumber evidence="1">3.6.1.41</ecNumber>
    </recommendedName>
</protein>
<evidence type="ECO:0000256" key="5">
    <source>
        <dbReference type="ARBA" id="ARBA00023004"/>
    </source>
</evidence>
<proteinExistence type="predicted"/>
<evidence type="ECO:0000256" key="4">
    <source>
        <dbReference type="ARBA" id="ARBA00022801"/>
    </source>
</evidence>
<comment type="catalytic activity">
    <reaction evidence="6">
        <text>P(1),P(4)-bis(5'-adenosyl) tetraphosphate + H2O = 2 ADP + 2 H(+)</text>
        <dbReference type="Rhea" id="RHEA:24252"/>
        <dbReference type="ChEBI" id="CHEBI:15377"/>
        <dbReference type="ChEBI" id="CHEBI:15378"/>
        <dbReference type="ChEBI" id="CHEBI:58141"/>
        <dbReference type="ChEBI" id="CHEBI:456216"/>
        <dbReference type="EC" id="3.6.1.41"/>
    </reaction>
</comment>
<dbReference type="GO" id="GO:0000166">
    <property type="term" value="F:nucleotide binding"/>
    <property type="evidence" value="ECO:0007669"/>
    <property type="project" value="UniProtKB-KW"/>
</dbReference>
<reference evidence="8 9" key="1">
    <citation type="submission" date="2016-10" db="EMBL/GenBank/DDBJ databases">
        <authorList>
            <person name="de Groot N.N."/>
        </authorList>
    </citation>
    <scope>NUCLEOTIDE SEQUENCE [LARGE SCALE GENOMIC DNA]</scope>
    <source>
        <strain evidence="8 9">DSM 28129</strain>
    </source>
</reference>
<evidence type="ECO:0000313" key="8">
    <source>
        <dbReference type="EMBL" id="SDE81207.1"/>
    </source>
</evidence>
<dbReference type="Pfam" id="PF01966">
    <property type="entry name" value="HD"/>
    <property type="match status" value="1"/>
</dbReference>
<evidence type="ECO:0000256" key="1">
    <source>
        <dbReference type="ARBA" id="ARBA00012506"/>
    </source>
</evidence>
<keyword evidence="3" id="KW-0547">Nucleotide-binding</keyword>
<dbReference type="InterPro" id="IPR006674">
    <property type="entry name" value="HD_domain"/>
</dbReference>
<dbReference type="GO" id="GO:0008803">
    <property type="term" value="F:bis(5'-nucleosyl)-tetraphosphatase (symmetrical) activity"/>
    <property type="evidence" value="ECO:0007669"/>
    <property type="project" value="UniProtKB-EC"/>
</dbReference>
<keyword evidence="4 8" id="KW-0378">Hydrolase</keyword>
<accession>A0A1G7FZB9</accession>
<feature type="domain" description="HD" evidence="7">
    <location>
        <begin position="20"/>
        <end position="134"/>
    </location>
</feature>
<dbReference type="OrthoDB" id="9782134at2"/>
<evidence type="ECO:0000259" key="7">
    <source>
        <dbReference type="PROSITE" id="PS51831"/>
    </source>
</evidence>
<organism evidence="8 9">
    <name type="scientific">Fontibacillus panacisegetis</name>
    <dbReference type="NCBI Taxonomy" id="670482"/>
    <lineage>
        <taxon>Bacteria</taxon>
        <taxon>Bacillati</taxon>
        <taxon>Bacillota</taxon>
        <taxon>Bacilli</taxon>
        <taxon>Bacillales</taxon>
        <taxon>Paenibacillaceae</taxon>
        <taxon>Fontibacillus</taxon>
    </lineage>
</organism>
<dbReference type="AlphaFoldDB" id="A0A1G7FZB9"/>
<evidence type="ECO:0000256" key="3">
    <source>
        <dbReference type="ARBA" id="ARBA00022741"/>
    </source>
</evidence>
<evidence type="ECO:0000256" key="6">
    <source>
        <dbReference type="ARBA" id="ARBA00049417"/>
    </source>
</evidence>
<dbReference type="InterPro" id="IPR005249">
    <property type="entry name" value="YqeK"/>
</dbReference>
<dbReference type="NCBIfam" id="TIGR00488">
    <property type="entry name" value="bis(5'-nucleosyl)-tetraphosphatase (symmetrical) YqeK"/>
    <property type="match status" value="1"/>
</dbReference>
<dbReference type="RefSeq" id="WP_091226771.1">
    <property type="nucleotide sequence ID" value="NZ_FNBG01000002.1"/>
</dbReference>
<dbReference type="PANTHER" id="PTHR35795:SF1">
    <property type="entry name" value="BIS(5'-NUCLEOSYL)-TETRAPHOSPHATASE, SYMMETRICAL"/>
    <property type="match status" value="1"/>
</dbReference>
<dbReference type="CDD" id="cd00077">
    <property type="entry name" value="HDc"/>
    <property type="match status" value="1"/>
</dbReference>
<dbReference type="GO" id="GO:0046872">
    <property type="term" value="F:metal ion binding"/>
    <property type="evidence" value="ECO:0007669"/>
    <property type="project" value="UniProtKB-KW"/>
</dbReference>
<dbReference type="PANTHER" id="PTHR35795">
    <property type="entry name" value="SLR1885 PROTEIN"/>
    <property type="match status" value="1"/>
</dbReference>
<keyword evidence="5" id="KW-0408">Iron</keyword>